<name>A0A1Q9C146_SYMMI</name>
<dbReference type="PANTHER" id="PTHR24074">
    <property type="entry name" value="CO-CHAPERONE PROTEIN DJLA"/>
    <property type="match status" value="1"/>
</dbReference>
<dbReference type="SMART" id="SM00271">
    <property type="entry name" value="DnaJ"/>
    <property type="match status" value="1"/>
</dbReference>
<dbReference type="InterPro" id="IPR000772">
    <property type="entry name" value="Ricin_B_lectin"/>
</dbReference>
<protein>
    <submittedName>
        <fullName evidence="3">Chaperone protein DnaJ</fullName>
    </submittedName>
</protein>
<dbReference type="InterPro" id="IPR001623">
    <property type="entry name" value="DnaJ_domain"/>
</dbReference>
<comment type="caution">
    <text evidence="3">The sequence shown here is derived from an EMBL/GenBank/DDBJ whole genome shotgun (WGS) entry which is preliminary data.</text>
</comment>
<accession>A0A1Q9C146</accession>
<dbReference type="SUPFAM" id="SSF50370">
    <property type="entry name" value="Ricin B-like lectins"/>
    <property type="match status" value="1"/>
</dbReference>
<gene>
    <name evidence="3" type="primary">dnaJ</name>
    <name evidence="3" type="ORF">AK812_SmicGene43405</name>
</gene>
<proteinExistence type="predicted"/>
<dbReference type="PRINTS" id="PR00625">
    <property type="entry name" value="JDOMAIN"/>
</dbReference>
<dbReference type="InterPro" id="IPR036869">
    <property type="entry name" value="J_dom_sf"/>
</dbReference>
<evidence type="ECO:0000313" key="3">
    <source>
        <dbReference type="EMBL" id="OLP76638.1"/>
    </source>
</evidence>
<dbReference type="InterPro" id="IPR050817">
    <property type="entry name" value="DjlA_DnaK_co-chaperone"/>
</dbReference>
<dbReference type="Gene3D" id="1.10.287.110">
    <property type="entry name" value="DnaJ domain"/>
    <property type="match status" value="1"/>
</dbReference>
<dbReference type="Pfam" id="PF00226">
    <property type="entry name" value="DnaJ"/>
    <property type="match status" value="1"/>
</dbReference>
<organism evidence="3 4">
    <name type="scientific">Symbiodinium microadriaticum</name>
    <name type="common">Dinoflagellate</name>
    <name type="synonym">Zooxanthella microadriatica</name>
    <dbReference type="NCBI Taxonomy" id="2951"/>
    <lineage>
        <taxon>Eukaryota</taxon>
        <taxon>Sar</taxon>
        <taxon>Alveolata</taxon>
        <taxon>Dinophyceae</taxon>
        <taxon>Suessiales</taxon>
        <taxon>Symbiodiniaceae</taxon>
        <taxon>Symbiodinium</taxon>
    </lineage>
</organism>
<keyword evidence="4" id="KW-1185">Reference proteome</keyword>
<dbReference type="Pfam" id="PF00652">
    <property type="entry name" value="Ricin_B_lectin"/>
    <property type="match status" value="1"/>
</dbReference>
<dbReference type="CDD" id="cd00161">
    <property type="entry name" value="beta-trefoil_Ricin-like"/>
    <property type="match status" value="1"/>
</dbReference>
<feature type="region of interest" description="Disordered" evidence="1">
    <location>
        <begin position="315"/>
        <end position="340"/>
    </location>
</feature>
<dbReference type="SMART" id="SM00458">
    <property type="entry name" value="RICIN"/>
    <property type="match status" value="1"/>
</dbReference>
<evidence type="ECO:0000256" key="1">
    <source>
        <dbReference type="SAM" id="MobiDB-lite"/>
    </source>
</evidence>
<feature type="compositionally biased region" description="Basic and acidic residues" evidence="1">
    <location>
        <begin position="315"/>
        <end position="339"/>
    </location>
</feature>
<dbReference type="SUPFAM" id="SSF46565">
    <property type="entry name" value="Chaperone J-domain"/>
    <property type="match status" value="1"/>
</dbReference>
<dbReference type="PROSITE" id="PS50076">
    <property type="entry name" value="DNAJ_2"/>
    <property type="match status" value="1"/>
</dbReference>
<dbReference type="EMBL" id="LSRX01001965">
    <property type="protein sequence ID" value="OLP76638.1"/>
    <property type="molecule type" value="Genomic_DNA"/>
</dbReference>
<dbReference type="Gene3D" id="2.80.10.50">
    <property type="match status" value="1"/>
</dbReference>
<sequence length="800" mass="87408">MDLAERAAELVAGSLERSELGAEATAEVRRWLLGHTSGQQCSQVILDRALTVLSNFKLASWRPSGCELEVLGGPLGALVGGYSDADWLFSEVFKKHPSDAIRESFALLGFRNRFDGDWSSTSVEEISLVYRRMCLRGHPSRGSPKDYLKLQVAMELIKAFCGDAGPLQVGRAEGIVGAGEAGADGVAGVLGGTEAPERPPEVLSDLSLARELQLSAAEASKEASQLSAEHLEEMNRALDEYILRQMCFKSEIVDEIARLHEDSAYAILGVSSSATDAEIKKAYRLIAMQCHPDKGGDKEDFQELTNAYEKIMEQRRSADDRGFKEHGHEHSEGEEKAQSGRELLPRFCSGAARQHRSSAYFFWRRQESSTCTSEDEEDGQADKARHSWFWFFQEDTTLLEKASKAAEEASRYAKTAAEFAHQAAEAAEAVRRDQEQGGRETLIKSVAHSAIVYTLTVVKAVRAVGYATLDVAAQCRAAAKSAMSLGLEALNSALSCAEVTEITAAELQAGFMALFWVCAFAAALASAAEEQPQLRLRGSNATFLTTAVKKASSSAHLAWMPDLSFCLSSDGNRIGNGVKVQLWQCDNKWHSIGQNFFLDDSGRIRMHLNPDYCLVIDGDKYENGAKIQLWKCNDSNKHQTWYFNDAGQIQARNSPTQMCLVIDSNQAFNGAKIQLWSCQRPSDKLQDWVKIALSPSGSRAYALPDEDKACKFPFEPVATDTAACVEAAEAIRPGQGCHWGGGWADVVSEVSYSNWPQGCYFYAACQGGCSLGFNPTGQGSSCPTQGECMSISMICQMSLQ</sequence>
<feature type="domain" description="J" evidence="2">
    <location>
        <begin position="263"/>
        <end position="327"/>
    </location>
</feature>
<dbReference type="Proteomes" id="UP000186817">
    <property type="component" value="Unassembled WGS sequence"/>
</dbReference>
<dbReference type="InterPro" id="IPR035992">
    <property type="entry name" value="Ricin_B-like_lectins"/>
</dbReference>
<dbReference type="OrthoDB" id="6770063at2759"/>
<dbReference type="PROSITE" id="PS50231">
    <property type="entry name" value="RICIN_B_LECTIN"/>
    <property type="match status" value="1"/>
</dbReference>
<evidence type="ECO:0000259" key="2">
    <source>
        <dbReference type="PROSITE" id="PS50076"/>
    </source>
</evidence>
<evidence type="ECO:0000313" key="4">
    <source>
        <dbReference type="Proteomes" id="UP000186817"/>
    </source>
</evidence>
<dbReference type="AlphaFoldDB" id="A0A1Q9C146"/>
<reference evidence="3 4" key="1">
    <citation type="submission" date="2016-02" db="EMBL/GenBank/DDBJ databases">
        <title>Genome analysis of coral dinoflagellate symbionts highlights evolutionary adaptations to a symbiotic lifestyle.</title>
        <authorList>
            <person name="Aranda M."/>
            <person name="Li Y."/>
            <person name="Liew Y.J."/>
            <person name="Baumgarten S."/>
            <person name="Simakov O."/>
            <person name="Wilson M."/>
            <person name="Piel J."/>
            <person name="Ashoor H."/>
            <person name="Bougouffa S."/>
            <person name="Bajic V.B."/>
            <person name="Ryu T."/>
            <person name="Ravasi T."/>
            <person name="Bayer T."/>
            <person name="Micklem G."/>
            <person name="Kim H."/>
            <person name="Bhak J."/>
            <person name="Lajeunesse T.C."/>
            <person name="Voolstra C.R."/>
        </authorList>
    </citation>
    <scope>NUCLEOTIDE SEQUENCE [LARGE SCALE GENOMIC DNA]</scope>
    <source>
        <strain evidence="3 4">CCMP2467</strain>
    </source>
</reference>
<dbReference type="CDD" id="cd06257">
    <property type="entry name" value="DnaJ"/>
    <property type="match status" value="1"/>
</dbReference>